<dbReference type="Proteomes" id="UP000886653">
    <property type="component" value="Unassembled WGS sequence"/>
</dbReference>
<reference evidence="2" key="1">
    <citation type="submission" date="2013-11" db="EMBL/GenBank/DDBJ databases">
        <title>Genome sequence of the fusiform rust pathogen reveals effectors for host alternation and coevolution with pine.</title>
        <authorList>
            <consortium name="DOE Joint Genome Institute"/>
            <person name="Smith K."/>
            <person name="Pendleton A."/>
            <person name="Kubisiak T."/>
            <person name="Anderson C."/>
            <person name="Salamov A."/>
            <person name="Aerts A."/>
            <person name="Riley R."/>
            <person name="Clum A."/>
            <person name="Lindquist E."/>
            <person name="Ence D."/>
            <person name="Campbell M."/>
            <person name="Kronenberg Z."/>
            <person name="Feau N."/>
            <person name="Dhillon B."/>
            <person name="Hamelin R."/>
            <person name="Burleigh J."/>
            <person name="Smith J."/>
            <person name="Yandell M."/>
            <person name="Nelson C."/>
            <person name="Grigoriev I."/>
            <person name="Davis J."/>
        </authorList>
    </citation>
    <scope>NUCLEOTIDE SEQUENCE</scope>
    <source>
        <strain evidence="2">G11</strain>
    </source>
</reference>
<dbReference type="AlphaFoldDB" id="A0A9P6NE27"/>
<proteinExistence type="predicted"/>
<accession>A0A9P6NE27</accession>
<feature type="region of interest" description="Disordered" evidence="1">
    <location>
        <begin position="98"/>
        <end position="129"/>
    </location>
</feature>
<keyword evidence="3" id="KW-1185">Reference proteome</keyword>
<gene>
    <name evidence="2" type="ORF">CROQUDRAFT_663056</name>
</gene>
<evidence type="ECO:0000256" key="1">
    <source>
        <dbReference type="SAM" id="MobiDB-lite"/>
    </source>
</evidence>
<feature type="compositionally biased region" description="Pro residues" evidence="1">
    <location>
        <begin position="105"/>
        <end position="116"/>
    </location>
</feature>
<comment type="caution">
    <text evidence="2">The sequence shown here is derived from an EMBL/GenBank/DDBJ whole genome shotgun (WGS) entry which is preliminary data.</text>
</comment>
<evidence type="ECO:0000313" key="3">
    <source>
        <dbReference type="Proteomes" id="UP000886653"/>
    </source>
</evidence>
<name>A0A9P6NE27_9BASI</name>
<sequence length="207" mass="21967">MSRTLSYGTLGSSVSVPSAIPEAGKNSYSHMLLEPFRSPNPYPESALQPLQPSRSANIPHPHSIPTFPKIESSATSGFGDVSGIYPSTLPALHSTMCLSSSPVSVSPPPYPSPPAIPSHGDSQSPETMKMAHPEPLKSLQSVRPTLEQLLSLGYSQHSLTFGLSESTLTPHLLSAENSASSGVKRGLEFMLGTTMDYGASPHKRASW</sequence>
<organism evidence="2 3">
    <name type="scientific">Cronartium quercuum f. sp. fusiforme G11</name>
    <dbReference type="NCBI Taxonomy" id="708437"/>
    <lineage>
        <taxon>Eukaryota</taxon>
        <taxon>Fungi</taxon>
        <taxon>Dikarya</taxon>
        <taxon>Basidiomycota</taxon>
        <taxon>Pucciniomycotina</taxon>
        <taxon>Pucciniomycetes</taxon>
        <taxon>Pucciniales</taxon>
        <taxon>Coleosporiaceae</taxon>
        <taxon>Cronartium</taxon>
    </lineage>
</organism>
<evidence type="ECO:0000313" key="2">
    <source>
        <dbReference type="EMBL" id="KAG0142040.1"/>
    </source>
</evidence>
<dbReference type="EMBL" id="MU167362">
    <property type="protein sequence ID" value="KAG0142040.1"/>
    <property type="molecule type" value="Genomic_DNA"/>
</dbReference>
<protein>
    <submittedName>
        <fullName evidence="2">Uncharacterized protein</fullName>
    </submittedName>
</protein>